<dbReference type="InterPro" id="IPR005312">
    <property type="entry name" value="DUF1759"/>
</dbReference>
<dbReference type="AlphaFoldDB" id="A0A182PX15"/>
<dbReference type="VEuPathDB" id="VectorBase:AEPI011502"/>
<dbReference type="EnsemblMetazoa" id="AEPI011502-RA">
    <property type="protein sequence ID" value="AEPI011502-PA"/>
    <property type="gene ID" value="AEPI011502"/>
</dbReference>
<accession>A0A182PX15</accession>
<reference evidence="2" key="1">
    <citation type="submission" date="2013-03" db="EMBL/GenBank/DDBJ databases">
        <title>The Genome Sequence of Anopheles epiroticus epiroticus2.</title>
        <authorList>
            <consortium name="The Broad Institute Genomics Platform"/>
            <person name="Neafsey D.E."/>
            <person name="Howell P."/>
            <person name="Walker B."/>
            <person name="Young S.K."/>
            <person name="Zeng Q."/>
            <person name="Gargeya S."/>
            <person name="Fitzgerald M."/>
            <person name="Haas B."/>
            <person name="Abouelleil A."/>
            <person name="Allen A.W."/>
            <person name="Alvarado L."/>
            <person name="Arachchi H.M."/>
            <person name="Berlin A.M."/>
            <person name="Chapman S.B."/>
            <person name="Gainer-Dewar J."/>
            <person name="Goldberg J."/>
            <person name="Griggs A."/>
            <person name="Gujja S."/>
            <person name="Hansen M."/>
            <person name="Howarth C."/>
            <person name="Imamovic A."/>
            <person name="Ireland A."/>
            <person name="Larimer J."/>
            <person name="McCowan C."/>
            <person name="Murphy C."/>
            <person name="Pearson M."/>
            <person name="Poon T.W."/>
            <person name="Priest M."/>
            <person name="Roberts A."/>
            <person name="Saif S."/>
            <person name="Shea T."/>
            <person name="Sisk P."/>
            <person name="Sykes S."/>
            <person name="Wortman J."/>
            <person name="Nusbaum C."/>
            <person name="Birren B."/>
        </authorList>
    </citation>
    <scope>NUCLEOTIDE SEQUENCE [LARGE SCALE GENOMIC DNA]</scope>
    <source>
        <strain evidence="2">Epiroticus2</strain>
    </source>
</reference>
<dbReference type="Pfam" id="PF03564">
    <property type="entry name" value="DUF1759"/>
    <property type="match status" value="1"/>
</dbReference>
<organism evidence="1 2">
    <name type="scientific">Anopheles epiroticus</name>
    <dbReference type="NCBI Taxonomy" id="199890"/>
    <lineage>
        <taxon>Eukaryota</taxon>
        <taxon>Metazoa</taxon>
        <taxon>Ecdysozoa</taxon>
        <taxon>Arthropoda</taxon>
        <taxon>Hexapoda</taxon>
        <taxon>Insecta</taxon>
        <taxon>Pterygota</taxon>
        <taxon>Neoptera</taxon>
        <taxon>Endopterygota</taxon>
        <taxon>Diptera</taxon>
        <taxon>Nematocera</taxon>
        <taxon>Culicoidea</taxon>
        <taxon>Culicidae</taxon>
        <taxon>Anophelinae</taxon>
        <taxon>Anopheles</taxon>
    </lineage>
</organism>
<dbReference type="Proteomes" id="UP000075885">
    <property type="component" value="Unassembled WGS sequence"/>
</dbReference>
<protein>
    <submittedName>
        <fullName evidence="1">Uncharacterized protein</fullName>
    </submittedName>
</protein>
<reference evidence="1" key="2">
    <citation type="submission" date="2020-05" db="UniProtKB">
        <authorList>
            <consortium name="EnsemblMetazoa"/>
        </authorList>
    </citation>
    <scope>IDENTIFICATION</scope>
    <source>
        <strain evidence="1">Epiroticus2</strain>
    </source>
</reference>
<keyword evidence="2" id="KW-1185">Reference proteome</keyword>
<evidence type="ECO:0000313" key="2">
    <source>
        <dbReference type="Proteomes" id="UP000075885"/>
    </source>
</evidence>
<sequence>MNAALLHIPKGMIKWPLFIANYEHSTAICGYSDDENLLRLQRALKGAALEAVGPLLYLPSGLQEAIATLKLRFGRPEVIVEGLIEKVRRMPVPRADRLETLAEFGFAVRNMCATIRAAGLPEYTCNVVLLKELVAKLPSVACIEWARHRRQLSSITLTEFGDGWVT</sequence>
<name>A0A182PX15_9DIPT</name>
<dbReference type="STRING" id="199890.A0A182PX15"/>
<evidence type="ECO:0000313" key="1">
    <source>
        <dbReference type="EnsemblMetazoa" id="AEPI011502-PA"/>
    </source>
</evidence>
<proteinExistence type="predicted"/>